<organism evidence="1 2">
    <name type="scientific">Penicillium rubens (strain ATCC 28089 / DSM 1075 / NRRL 1951 / Wisconsin 54-1255)</name>
    <name type="common">Penicillium chrysogenum</name>
    <dbReference type="NCBI Taxonomy" id="500485"/>
    <lineage>
        <taxon>Eukaryota</taxon>
        <taxon>Fungi</taxon>
        <taxon>Dikarya</taxon>
        <taxon>Ascomycota</taxon>
        <taxon>Pezizomycotina</taxon>
        <taxon>Eurotiomycetes</taxon>
        <taxon>Eurotiomycetidae</taxon>
        <taxon>Eurotiales</taxon>
        <taxon>Aspergillaceae</taxon>
        <taxon>Penicillium</taxon>
        <taxon>Penicillium chrysogenum species complex</taxon>
    </lineage>
</organism>
<dbReference type="OMA" id="ERTHFPN"/>
<evidence type="ECO:0000313" key="2">
    <source>
        <dbReference type="Proteomes" id="UP000000724"/>
    </source>
</evidence>
<dbReference type="HOGENOM" id="CLU_1133908_0_0_1"/>
<dbReference type="EMBL" id="AM920436">
    <property type="protein sequence ID" value="CAP96741.1"/>
    <property type="molecule type" value="Genomic_DNA"/>
</dbReference>
<dbReference type="VEuPathDB" id="FungiDB:PCH_Pc21g18440"/>
<proteinExistence type="predicted"/>
<accession>B6HHR5</accession>
<evidence type="ECO:0000313" key="1">
    <source>
        <dbReference type="EMBL" id="CAP96741.1"/>
    </source>
</evidence>
<dbReference type="Proteomes" id="UP000000724">
    <property type="component" value="Contig Pc00c21"/>
</dbReference>
<protein>
    <submittedName>
        <fullName evidence="1">Uncharacterized protein</fullName>
    </submittedName>
</protein>
<name>B6HHR5_PENRW</name>
<sequence length="245" mass="27264">MSVAVAVKLSKKDTISSEELNSLLYKFIRKLHAHPLRPNLLYEGGRYISDEISGDLDRSVLPFSRDSEIGLRWTGDLTVDKTCKRAEIRETACLGDIFIFTEKSTPFIIHWAGISLDDITLPHLTCSWARSPRRGVLGSLMAKGFGAHAVFSKVCIVSCLNGAQGAKLPTYLTLRMALVVVLRGPVFRSGKGSRRYTCLPQGYLPNLERTHFPNCSFMVGFREWASAKPTPWSKLKLASIVDCEV</sequence>
<reference evidence="1 2" key="1">
    <citation type="journal article" date="2008" name="Nat. Biotechnol.">
        <title>Genome sequencing and analysis of the filamentous fungus Penicillium chrysogenum.</title>
        <authorList>
            <person name="van den Berg M.A."/>
            <person name="Albang R."/>
            <person name="Albermann K."/>
            <person name="Badger J.H."/>
            <person name="Daran J.-M."/>
            <person name="Driessen A.J.M."/>
            <person name="Garcia-Estrada C."/>
            <person name="Fedorova N.D."/>
            <person name="Harris D.M."/>
            <person name="Heijne W.H.M."/>
            <person name="Joardar V.S."/>
            <person name="Kiel J.A.K.W."/>
            <person name="Kovalchuk A."/>
            <person name="Martin J.F."/>
            <person name="Nierman W.C."/>
            <person name="Nijland J.G."/>
            <person name="Pronk J.T."/>
            <person name="Roubos J.A."/>
            <person name="van der Klei I.J."/>
            <person name="van Peij N.N.M.E."/>
            <person name="Veenhuis M."/>
            <person name="von Doehren H."/>
            <person name="Wagner C."/>
            <person name="Wortman J.R."/>
            <person name="Bovenberg R.A.L."/>
        </authorList>
    </citation>
    <scope>NUCLEOTIDE SEQUENCE [LARGE SCALE GENOMIC DNA]</scope>
    <source>
        <strain evidence="2">ATCC 28089 / DSM 1075 / NRRL 1951 / Wisconsin 54-1255</strain>
    </source>
</reference>
<dbReference type="AlphaFoldDB" id="B6HHR5"/>
<gene>
    <name evidence="1" type="ORF">Pc21g18440</name>
    <name evidence="1" type="ORF">PCH_Pc21g18440</name>
</gene>
<keyword evidence="2" id="KW-1185">Reference proteome</keyword>